<evidence type="ECO:0000313" key="1">
    <source>
        <dbReference type="EMBL" id="CBY02019.1"/>
    </source>
</evidence>
<sequence>MPVDFSGSRAWGYIPNGTNKNYAKFQLHVLAKLDSTVVHRYYTSYFQPQLFIALLLPSLYSSPYHLPKNPDSFTNRILADTWRQCRCGTNDGGDCQLPACWAYSDNKVFFNKPKPWNQEAHTTWKNGAENRCVAYFSKGGNQFRGFGGVEYEVQCRKFCTSMAISD</sequence>
<name>E5AFN0_LEPMJ</name>
<gene>
    <name evidence="1" type="ORF">LEMA_P008060.1</name>
</gene>
<dbReference type="InParanoid" id="E5AFN0"/>
<accession>E5AFN0</accession>
<dbReference type="AlphaFoldDB" id="E5AFN0"/>
<protein>
    <submittedName>
        <fullName evidence="1">Predicted protein</fullName>
    </submittedName>
</protein>
<proteinExistence type="predicted"/>
<dbReference type="EMBL" id="FP929139">
    <property type="protein sequence ID" value="CBY02019.1"/>
    <property type="molecule type" value="Genomic_DNA"/>
</dbReference>
<organism evidence="1 2">
    <name type="scientific">Leptosphaeria maculans (strain JN3 / isolate v23.1.3 / race Av1-4-5-6-7-8)</name>
    <name type="common">Blackleg fungus</name>
    <name type="synonym">Phoma lingam</name>
    <dbReference type="NCBI Taxonomy" id="985895"/>
    <lineage>
        <taxon>Eukaryota</taxon>
        <taxon>Fungi</taxon>
        <taxon>Dikarya</taxon>
        <taxon>Ascomycota</taxon>
        <taxon>Pezizomycotina</taxon>
        <taxon>Dothideomycetes</taxon>
        <taxon>Pleosporomycetidae</taxon>
        <taxon>Pleosporales</taxon>
        <taxon>Pleosporineae</taxon>
        <taxon>Leptosphaeriaceae</taxon>
        <taxon>Plenodomus</taxon>
        <taxon>Plenodomus lingam/Leptosphaeria maculans species complex</taxon>
    </lineage>
</organism>
<dbReference type="HOGENOM" id="CLU_1603033_0_0_1"/>
<reference evidence="2" key="1">
    <citation type="journal article" date="2011" name="Nat. Commun.">
        <title>Effector diversification within compartments of the Leptosphaeria maculans genome affected by Repeat-Induced Point mutations.</title>
        <authorList>
            <person name="Rouxel T."/>
            <person name="Grandaubert J."/>
            <person name="Hane J.K."/>
            <person name="Hoede C."/>
            <person name="van de Wouw A.P."/>
            <person name="Couloux A."/>
            <person name="Dominguez V."/>
            <person name="Anthouard V."/>
            <person name="Bally P."/>
            <person name="Bourras S."/>
            <person name="Cozijnsen A.J."/>
            <person name="Ciuffetti L.M."/>
            <person name="Degrave A."/>
            <person name="Dilmaghani A."/>
            <person name="Duret L."/>
            <person name="Fudal I."/>
            <person name="Goodwin S.B."/>
            <person name="Gout L."/>
            <person name="Glaser N."/>
            <person name="Linglin J."/>
            <person name="Kema G.H.J."/>
            <person name="Lapalu N."/>
            <person name="Lawrence C.B."/>
            <person name="May K."/>
            <person name="Meyer M."/>
            <person name="Ollivier B."/>
            <person name="Poulain J."/>
            <person name="Schoch C.L."/>
            <person name="Simon A."/>
            <person name="Spatafora J.W."/>
            <person name="Stachowiak A."/>
            <person name="Turgeon B.G."/>
            <person name="Tyler B.M."/>
            <person name="Vincent D."/>
            <person name="Weissenbach J."/>
            <person name="Amselem J."/>
            <person name="Quesneville H."/>
            <person name="Oliver R.P."/>
            <person name="Wincker P."/>
            <person name="Balesdent M.-H."/>
            <person name="Howlett B.J."/>
        </authorList>
    </citation>
    <scope>NUCLEOTIDE SEQUENCE [LARGE SCALE GENOMIC DNA]</scope>
    <source>
        <strain evidence="2">JN3 / isolate v23.1.3 / race Av1-4-5-6-7-8</strain>
    </source>
</reference>
<dbReference type="Proteomes" id="UP000002668">
    <property type="component" value="Genome"/>
</dbReference>
<evidence type="ECO:0000313" key="2">
    <source>
        <dbReference type="Proteomes" id="UP000002668"/>
    </source>
</evidence>
<dbReference type="VEuPathDB" id="FungiDB:LEMA_P008060.1"/>
<keyword evidence="2" id="KW-1185">Reference proteome</keyword>